<feature type="domain" description="MIR" evidence="4">
    <location>
        <begin position="29"/>
        <end position="86"/>
    </location>
</feature>
<keyword evidence="2" id="KW-0677">Repeat</keyword>
<feature type="signal peptide" evidence="3">
    <location>
        <begin position="1"/>
        <end position="19"/>
    </location>
</feature>
<dbReference type="PANTHER" id="PTHR46809:SF2">
    <property type="entry name" value="GH21273P"/>
    <property type="match status" value="1"/>
</dbReference>
<evidence type="ECO:0000313" key="6">
    <source>
        <dbReference type="Proteomes" id="UP001344447"/>
    </source>
</evidence>
<name>A0AAN7Z1L5_9MYCE</name>
<gene>
    <name evidence="5" type="ORF">RB653_000952</name>
</gene>
<dbReference type="Proteomes" id="UP001344447">
    <property type="component" value="Unassembled WGS sequence"/>
</dbReference>
<accession>A0AAN7Z1L5</accession>
<dbReference type="InterPro" id="IPR016093">
    <property type="entry name" value="MIR_motif"/>
</dbReference>
<dbReference type="Gene3D" id="2.80.10.50">
    <property type="match status" value="1"/>
</dbReference>
<organism evidence="5 6">
    <name type="scientific">Dictyostelium firmibasis</name>
    <dbReference type="NCBI Taxonomy" id="79012"/>
    <lineage>
        <taxon>Eukaryota</taxon>
        <taxon>Amoebozoa</taxon>
        <taxon>Evosea</taxon>
        <taxon>Eumycetozoa</taxon>
        <taxon>Dictyostelia</taxon>
        <taxon>Dictyosteliales</taxon>
        <taxon>Dictyosteliaceae</taxon>
        <taxon>Dictyostelium</taxon>
    </lineage>
</organism>
<evidence type="ECO:0000256" key="2">
    <source>
        <dbReference type="ARBA" id="ARBA00022737"/>
    </source>
</evidence>
<comment type="caution">
    <text evidence="5">The sequence shown here is derived from an EMBL/GenBank/DDBJ whole genome shotgun (WGS) entry which is preliminary data.</text>
</comment>
<proteinExistence type="predicted"/>
<feature type="chain" id="PRO_5042973869" description="MIR domain-containing protein" evidence="3">
    <location>
        <begin position="20"/>
        <end position="212"/>
    </location>
</feature>
<dbReference type="EMBL" id="JAVFKY010000002">
    <property type="protein sequence ID" value="KAK5580925.1"/>
    <property type="molecule type" value="Genomic_DNA"/>
</dbReference>
<protein>
    <recommendedName>
        <fullName evidence="4">MIR domain-containing protein</fullName>
    </recommendedName>
</protein>
<dbReference type="PANTHER" id="PTHR46809">
    <property type="entry name" value="STROMAL CELL-DERIVED FACTOR 2-LIKE PROTEIN"/>
    <property type="match status" value="1"/>
</dbReference>
<reference evidence="5 6" key="1">
    <citation type="submission" date="2023-11" db="EMBL/GenBank/DDBJ databases">
        <title>Dfirmibasis_genome.</title>
        <authorList>
            <person name="Edelbroek B."/>
            <person name="Kjellin J."/>
            <person name="Jerlstrom-Hultqvist J."/>
            <person name="Soderbom F."/>
        </authorList>
    </citation>
    <scope>NUCLEOTIDE SEQUENCE [LARGE SCALE GENOMIC DNA]</scope>
    <source>
        <strain evidence="5 6">TNS-C-14</strain>
    </source>
</reference>
<evidence type="ECO:0000313" key="5">
    <source>
        <dbReference type="EMBL" id="KAK5580925.1"/>
    </source>
</evidence>
<dbReference type="InterPro" id="IPR036300">
    <property type="entry name" value="MIR_dom_sf"/>
</dbReference>
<feature type="domain" description="MIR" evidence="4">
    <location>
        <begin position="94"/>
        <end position="149"/>
    </location>
</feature>
<dbReference type="AlphaFoldDB" id="A0AAN7Z1L5"/>
<evidence type="ECO:0000256" key="3">
    <source>
        <dbReference type="SAM" id="SignalP"/>
    </source>
</evidence>
<dbReference type="Pfam" id="PF02815">
    <property type="entry name" value="MIR"/>
    <property type="match status" value="1"/>
</dbReference>
<keyword evidence="1 3" id="KW-0732">Signal</keyword>
<dbReference type="SMART" id="SM00472">
    <property type="entry name" value="MIR"/>
    <property type="match status" value="3"/>
</dbReference>
<dbReference type="SUPFAM" id="SSF82109">
    <property type="entry name" value="MIR domain"/>
    <property type="match status" value="1"/>
</dbReference>
<evidence type="ECO:0000259" key="4">
    <source>
        <dbReference type="PROSITE" id="PS50919"/>
    </source>
</evidence>
<keyword evidence="6" id="KW-1185">Reference proteome</keyword>
<sequence length="212" mass="23649">MKSLFLILILCITIPFIFANESQYEDHPITKVTYGSMIKLAHIPTKYRLHSHKVSYGSSGGGSGQQSVTGFPENDDSNSLWVIKGPHGKRVLQGTVVKNGDTIRLVHSNTKKNLHSHLAVSPLTKQNEVSCFGENGEGDTGDNWIVEPESGKDWMRGEVVRFKHADTKTYLQAIESAKYQNPIPGQIEISGGKSKNEDTKWRTEEGIYFDEK</sequence>
<dbReference type="PROSITE" id="PS50919">
    <property type="entry name" value="MIR"/>
    <property type="match status" value="3"/>
</dbReference>
<feature type="domain" description="MIR" evidence="4">
    <location>
        <begin position="151"/>
        <end position="206"/>
    </location>
</feature>
<evidence type="ECO:0000256" key="1">
    <source>
        <dbReference type="ARBA" id="ARBA00022729"/>
    </source>
</evidence>